<dbReference type="PROSITE" id="PS00028">
    <property type="entry name" value="ZINC_FINGER_C2H2_1"/>
    <property type="match status" value="1"/>
</dbReference>
<sequence>MSVRSNSQVNRAFPQQNGLSTPGSVSRVAVVLESESRQRLGRPTQSSGSDSGVQSTVKRGRPRKLLNVIDGVSLPVHGGRPRSVSRNTNKAEQPPKKRGRPFSKPQPDNAKEQVKNKRGRRTTQKGEKDEKAVPKKRGRQPSKLSKLMGVQLAEPKYIPFLCEWKGCVAELQNLDTLRRHINVVHGKKQDSELYCCLWGKCGKQPDRKSEDESNPGIMEENEFWTEDDWKEHVNAEHLIPFAWHMGDGPKGTSFGDTATLREEKSLRWLLDSEGCQVTPSVKGQLIEEGDARENNRMRFVWKRVGVDYILIPREPDEATVG</sequence>
<dbReference type="EMBL" id="NCSJ02000019">
    <property type="protein sequence ID" value="RFU34547.1"/>
    <property type="molecule type" value="Genomic_DNA"/>
</dbReference>
<dbReference type="AlphaFoldDB" id="A0A3E2HMC3"/>
<evidence type="ECO:0000256" key="1">
    <source>
        <dbReference type="SAM" id="MobiDB-lite"/>
    </source>
</evidence>
<evidence type="ECO:0000313" key="4">
    <source>
        <dbReference type="Proteomes" id="UP000258309"/>
    </source>
</evidence>
<feature type="domain" description="C2H2-type" evidence="2">
    <location>
        <begin position="162"/>
        <end position="185"/>
    </location>
</feature>
<reference evidence="3 4" key="1">
    <citation type="submission" date="2018-05" db="EMBL/GenBank/DDBJ databases">
        <title>Draft genome sequence of Scytalidium lignicola DSM 105466, a ubiquitous saprotrophic fungus.</title>
        <authorList>
            <person name="Buettner E."/>
            <person name="Gebauer A.M."/>
            <person name="Hofrichter M."/>
            <person name="Liers C."/>
            <person name="Kellner H."/>
        </authorList>
    </citation>
    <scope>NUCLEOTIDE SEQUENCE [LARGE SCALE GENOMIC DNA]</scope>
    <source>
        <strain evidence="3 4">DSM 105466</strain>
    </source>
</reference>
<organism evidence="3 4">
    <name type="scientific">Scytalidium lignicola</name>
    <name type="common">Hyphomycete</name>
    <dbReference type="NCBI Taxonomy" id="5539"/>
    <lineage>
        <taxon>Eukaryota</taxon>
        <taxon>Fungi</taxon>
        <taxon>Dikarya</taxon>
        <taxon>Ascomycota</taxon>
        <taxon>Pezizomycotina</taxon>
        <taxon>Leotiomycetes</taxon>
        <taxon>Leotiomycetes incertae sedis</taxon>
        <taxon>Scytalidium</taxon>
    </lineage>
</organism>
<feature type="non-terminal residue" evidence="3">
    <location>
        <position position="321"/>
    </location>
</feature>
<keyword evidence="4" id="KW-1185">Reference proteome</keyword>
<feature type="compositionally biased region" description="Polar residues" evidence="1">
    <location>
        <begin position="1"/>
        <end position="24"/>
    </location>
</feature>
<dbReference type="OMA" id="FAWHMGD"/>
<evidence type="ECO:0000259" key="2">
    <source>
        <dbReference type="PROSITE" id="PS00028"/>
    </source>
</evidence>
<accession>A0A3E2HMC3</accession>
<dbReference type="OrthoDB" id="5424797at2759"/>
<feature type="compositionally biased region" description="Polar residues" evidence="1">
    <location>
        <begin position="43"/>
        <end position="57"/>
    </location>
</feature>
<dbReference type="Proteomes" id="UP000258309">
    <property type="component" value="Unassembled WGS sequence"/>
</dbReference>
<comment type="caution">
    <text evidence="3">The sequence shown here is derived from an EMBL/GenBank/DDBJ whole genome shotgun (WGS) entry which is preliminary data.</text>
</comment>
<feature type="region of interest" description="Disordered" evidence="1">
    <location>
        <begin position="1"/>
        <end position="147"/>
    </location>
</feature>
<feature type="non-terminal residue" evidence="3">
    <location>
        <position position="1"/>
    </location>
</feature>
<gene>
    <name evidence="3" type="ORF">B7463_g1794</name>
</gene>
<feature type="compositionally biased region" description="Basic and acidic residues" evidence="1">
    <location>
        <begin position="124"/>
        <end position="133"/>
    </location>
</feature>
<dbReference type="STRING" id="5539.A0A3E2HMC3"/>
<dbReference type="InterPro" id="IPR013087">
    <property type="entry name" value="Znf_C2H2_type"/>
</dbReference>
<protein>
    <recommendedName>
        <fullName evidence="2">C2H2-type domain-containing protein</fullName>
    </recommendedName>
</protein>
<name>A0A3E2HMC3_SCYLI</name>
<proteinExistence type="predicted"/>
<evidence type="ECO:0000313" key="3">
    <source>
        <dbReference type="EMBL" id="RFU34547.1"/>
    </source>
</evidence>